<organism evidence="1">
    <name type="scientific">marine metagenome</name>
    <dbReference type="NCBI Taxonomy" id="408172"/>
    <lineage>
        <taxon>unclassified sequences</taxon>
        <taxon>metagenomes</taxon>
        <taxon>ecological metagenomes</taxon>
    </lineage>
</organism>
<gene>
    <name evidence="1" type="ORF">METZ01_LOCUS1397</name>
</gene>
<evidence type="ECO:0000313" key="1">
    <source>
        <dbReference type="EMBL" id="SUZ48543.1"/>
    </source>
</evidence>
<reference evidence="1" key="1">
    <citation type="submission" date="2018-05" db="EMBL/GenBank/DDBJ databases">
        <authorList>
            <person name="Lanie J.A."/>
            <person name="Ng W.-L."/>
            <person name="Kazmierczak K.M."/>
            <person name="Andrzejewski T.M."/>
            <person name="Davidsen T.M."/>
            <person name="Wayne K.J."/>
            <person name="Tettelin H."/>
            <person name="Glass J.I."/>
            <person name="Rusch D."/>
            <person name="Podicherti R."/>
            <person name="Tsui H.-C.T."/>
            <person name="Winkler M.E."/>
        </authorList>
    </citation>
    <scope>NUCLEOTIDE SEQUENCE</scope>
</reference>
<sequence>MEQIIKNLLDLDRPIICTEYMAREFGTTFEFSLPIFKNYGVGCYNWGLVAGKSQTHFGWSTIADLHKLKGEGKFLNSGDPIPEPEEWFHDILRIDGSPYDEAEVSFIRKITEQT</sequence>
<accession>A0A381N4L3</accession>
<dbReference type="SUPFAM" id="SSF51445">
    <property type="entry name" value="(Trans)glycosidases"/>
    <property type="match status" value="1"/>
</dbReference>
<protein>
    <submittedName>
        <fullName evidence="1">Uncharacterized protein</fullName>
    </submittedName>
</protein>
<dbReference type="AlphaFoldDB" id="A0A381N4L3"/>
<name>A0A381N4L3_9ZZZZ</name>
<dbReference type="EMBL" id="UINC01000073">
    <property type="protein sequence ID" value="SUZ48543.1"/>
    <property type="molecule type" value="Genomic_DNA"/>
</dbReference>
<proteinExistence type="predicted"/>
<dbReference type="InterPro" id="IPR017853">
    <property type="entry name" value="GH"/>
</dbReference>